<proteinExistence type="predicted"/>
<dbReference type="Proteomes" id="UP000887458">
    <property type="component" value="Unassembled WGS sequence"/>
</dbReference>
<evidence type="ECO:0000313" key="1">
    <source>
        <dbReference type="EMBL" id="KAH9421037.1"/>
    </source>
</evidence>
<gene>
    <name evidence="1" type="ORF">DERP_001478</name>
</gene>
<reference evidence="1 2" key="1">
    <citation type="journal article" date="2018" name="J. Allergy Clin. Immunol.">
        <title>High-quality assembly of Dermatophagoides pteronyssinus genome and transcriptome reveals a wide range of novel allergens.</title>
        <authorList>
            <person name="Liu X.Y."/>
            <person name="Yang K.Y."/>
            <person name="Wang M.Q."/>
            <person name="Kwok J.S."/>
            <person name="Zeng X."/>
            <person name="Yang Z."/>
            <person name="Xiao X.J."/>
            <person name="Lau C.P."/>
            <person name="Li Y."/>
            <person name="Huang Z.M."/>
            <person name="Ba J.G."/>
            <person name="Yim A.K."/>
            <person name="Ouyang C.Y."/>
            <person name="Ngai S.M."/>
            <person name="Chan T.F."/>
            <person name="Leung E.L."/>
            <person name="Liu L."/>
            <person name="Liu Z.G."/>
            <person name="Tsui S.K."/>
        </authorList>
    </citation>
    <scope>NUCLEOTIDE SEQUENCE [LARGE SCALE GENOMIC DNA]</scope>
    <source>
        <strain evidence="1">Derp</strain>
    </source>
</reference>
<accession>A0ABQ8JF31</accession>
<dbReference type="EMBL" id="NJHN03000047">
    <property type="protein sequence ID" value="KAH9421037.1"/>
    <property type="molecule type" value="Genomic_DNA"/>
</dbReference>
<sequence length="65" mass="7631">MINKEKTLITITITHMIKQWVTYDDIVKLINTNFVEILRNRRISVHIALHDTILKLSIEKGGMKK</sequence>
<name>A0ABQ8JF31_DERPT</name>
<protein>
    <submittedName>
        <fullName evidence="1">Uncharacterized protein</fullName>
    </submittedName>
</protein>
<reference evidence="1 2" key="2">
    <citation type="journal article" date="2022" name="Mol. Biol. Evol.">
        <title>Comparative Genomics Reveals Insights into the Divergent Evolution of Astigmatic Mites and Household Pest Adaptations.</title>
        <authorList>
            <person name="Xiong Q."/>
            <person name="Wan A.T."/>
            <person name="Liu X."/>
            <person name="Fung C.S."/>
            <person name="Xiao X."/>
            <person name="Malainual N."/>
            <person name="Hou J."/>
            <person name="Wang L."/>
            <person name="Wang M."/>
            <person name="Yang K.Y."/>
            <person name="Cui Y."/>
            <person name="Leung E.L."/>
            <person name="Nong W."/>
            <person name="Shin S.K."/>
            <person name="Au S.W."/>
            <person name="Jeong K.Y."/>
            <person name="Chew F.T."/>
            <person name="Hui J.H."/>
            <person name="Leung T.F."/>
            <person name="Tungtrongchitr A."/>
            <person name="Zhong N."/>
            <person name="Liu Z."/>
            <person name="Tsui S.K."/>
        </authorList>
    </citation>
    <scope>NUCLEOTIDE SEQUENCE [LARGE SCALE GENOMIC DNA]</scope>
    <source>
        <strain evidence="1">Derp</strain>
    </source>
</reference>
<evidence type="ECO:0000313" key="2">
    <source>
        <dbReference type="Proteomes" id="UP000887458"/>
    </source>
</evidence>
<comment type="caution">
    <text evidence="1">The sequence shown here is derived from an EMBL/GenBank/DDBJ whole genome shotgun (WGS) entry which is preliminary data.</text>
</comment>
<organism evidence="1 2">
    <name type="scientific">Dermatophagoides pteronyssinus</name>
    <name type="common">European house dust mite</name>
    <dbReference type="NCBI Taxonomy" id="6956"/>
    <lineage>
        <taxon>Eukaryota</taxon>
        <taxon>Metazoa</taxon>
        <taxon>Ecdysozoa</taxon>
        <taxon>Arthropoda</taxon>
        <taxon>Chelicerata</taxon>
        <taxon>Arachnida</taxon>
        <taxon>Acari</taxon>
        <taxon>Acariformes</taxon>
        <taxon>Sarcoptiformes</taxon>
        <taxon>Astigmata</taxon>
        <taxon>Psoroptidia</taxon>
        <taxon>Analgoidea</taxon>
        <taxon>Pyroglyphidae</taxon>
        <taxon>Dermatophagoidinae</taxon>
        <taxon>Dermatophagoides</taxon>
    </lineage>
</organism>
<keyword evidence="2" id="KW-1185">Reference proteome</keyword>